<dbReference type="GO" id="GO:0000162">
    <property type="term" value="P:L-tryptophan biosynthetic process"/>
    <property type="evidence" value="ECO:0007669"/>
    <property type="project" value="TreeGrafter"/>
</dbReference>
<proteinExistence type="predicted"/>
<dbReference type="HOGENOM" id="CLU_006493_7_0_11"/>
<keyword evidence="2 5" id="KW-0808">Transferase</keyword>
<dbReference type="PANTHER" id="PTHR11236">
    <property type="entry name" value="AMINOBENZOATE/ANTHRANILATE SYNTHASE"/>
    <property type="match status" value="1"/>
</dbReference>
<dbReference type="NCBIfam" id="TIGR00553">
    <property type="entry name" value="pabB"/>
    <property type="match status" value="1"/>
</dbReference>
<dbReference type="eggNOG" id="COG0147">
    <property type="taxonomic scope" value="Bacteria"/>
</dbReference>
<evidence type="ECO:0000259" key="4">
    <source>
        <dbReference type="Pfam" id="PF04715"/>
    </source>
</evidence>
<keyword evidence="5" id="KW-0032">Aminotransferase</keyword>
<name>F8E0C1_CORRG</name>
<dbReference type="GO" id="GO:0005737">
    <property type="term" value="C:cytoplasm"/>
    <property type="evidence" value="ECO:0007669"/>
    <property type="project" value="TreeGrafter"/>
</dbReference>
<feature type="domain" description="Anthranilate synthase component I N-terminal" evidence="4">
    <location>
        <begin position="76"/>
        <end position="159"/>
    </location>
</feature>
<dbReference type="InterPro" id="IPR019999">
    <property type="entry name" value="Anth_synth_I-like"/>
</dbReference>
<keyword evidence="6" id="KW-1185">Reference proteome</keyword>
<gene>
    <name evidence="5" type="primary">pabB</name>
    <name evidence="5" type="ordered locus">CRES_0034</name>
</gene>
<dbReference type="EMBL" id="CP002857">
    <property type="protein sequence ID" value="AEI08397.1"/>
    <property type="molecule type" value="Genomic_DNA"/>
</dbReference>
<dbReference type="Proteomes" id="UP000000492">
    <property type="component" value="Chromosome"/>
</dbReference>
<evidence type="ECO:0000256" key="2">
    <source>
        <dbReference type="ARBA" id="ARBA00022679"/>
    </source>
</evidence>
<dbReference type="KEGG" id="crd:CRES_0034"/>
<dbReference type="EC" id="2.6.1.85" evidence="1"/>
<dbReference type="RefSeq" id="WP_013887431.1">
    <property type="nucleotide sequence ID" value="NC_015673.1"/>
</dbReference>
<protein>
    <recommendedName>
        <fullName evidence="1">aminodeoxychorismate synthase</fullName>
        <ecNumber evidence="1">2.6.1.85</ecNumber>
    </recommendedName>
</protein>
<dbReference type="GO" id="GO:0008153">
    <property type="term" value="P:4-aminobenzoate biosynthetic process"/>
    <property type="evidence" value="ECO:0007669"/>
    <property type="project" value="TreeGrafter"/>
</dbReference>
<dbReference type="Pfam" id="PF04715">
    <property type="entry name" value="Anth_synt_I_N"/>
    <property type="match status" value="1"/>
</dbReference>
<evidence type="ECO:0000313" key="5">
    <source>
        <dbReference type="EMBL" id="AEI08397.1"/>
    </source>
</evidence>
<dbReference type="STRING" id="662755.CRES_0034"/>
<dbReference type="GO" id="GO:0009396">
    <property type="term" value="P:folic acid-containing compound biosynthetic process"/>
    <property type="evidence" value="ECO:0007669"/>
    <property type="project" value="InterPro"/>
</dbReference>
<dbReference type="GO" id="GO:0046820">
    <property type="term" value="F:4-amino-4-deoxychorismate synthase activity"/>
    <property type="evidence" value="ECO:0007669"/>
    <property type="project" value="UniProtKB-EC"/>
</dbReference>
<evidence type="ECO:0000259" key="3">
    <source>
        <dbReference type="Pfam" id="PF00425"/>
    </source>
</evidence>
<dbReference type="InterPro" id="IPR005802">
    <property type="entry name" value="ADC_synth_comp_1"/>
</dbReference>
<organism evidence="5 6">
    <name type="scientific">Corynebacterium resistens (strain DSM 45100 / JCM 12819 / GTC 2026 / SICGH 158)</name>
    <dbReference type="NCBI Taxonomy" id="662755"/>
    <lineage>
        <taxon>Bacteria</taxon>
        <taxon>Bacillati</taxon>
        <taxon>Actinomycetota</taxon>
        <taxon>Actinomycetes</taxon>
        <taxon>Mycobacteriales</taxon>
        <taxon>Corynebacteriaceae</taxon>
        <taxon>Corynebacterium</taxon>
    </lineage>
</organism>
<feature type="domain" description="Chorismate-utilising enzyme C-terminal" evidence="3">
    <location>
        <begin position="218"/>
        <end position="480"/>
    </location>
</feature>
<dbReference type="OrthoDB" id="3518032at2"/>
<dbReference type="PRINTS" id="PR00095">
    <property type="entry name" value="ANTSNTHASEI"/>
</dbReference>
<reference evidence="5 6" key="1">
    <citation type="journal article" date="2012" name="BMC Genomics">
        <title>Complete genome sequence, lifestyle, and multi-drug resistance of the human pathogen Corynebacterium resistens DSM 45100 isolated from blood samples of a leukemia patient.</title>
        <authorList>
            <person name="Schroder J."/>
            <person name="Maus I."/>
            <person name="Meyer K."/>
            <person name="Wordemann S."/>
            <person name="Blom J."/>
            <person name="Jaenicke S."/>
            <person name="Schneider J."/>
            <person name="Trost E."/>
            <person name="Tauch A."/>
        </authorList>
    </citation>
    <scope>NUCLEOTIDE SEQUENCE [LARGE SCALE GENOMIC DNA]</scope>
    <source>
        <strain evidence="6">DSM 45100 / JCM 12819 / CCUG 50093 / GTC 2026 / SICGH 158</strain>
    </source>
</reference>
<dbReference type="InterPro" id="IPR006805">
    <property type="entry name" value="Anth_synth_I_N"/>
</dbReference>
<sequence length="498" mass="54140">MTADRDANLPAWHPQLLRLHFQTIPIEADGSALFDTLFAGSHNAVWLDSPGASTSVLCDDSGPFAHSLFIDANTTAASNNAFDQAQELLDIYTVEIPPELPCDFALGLVGAFGYELKTHAGATCNAQSPSPHLEPLPDLALIYTDRAVVIDHKNQQTHLLYLLPVENEYHELQKAWLQRVINAIEERPATTGANPLAAQNSSPPLPAPKFTLDQSKFEYLESIARCLDYIAAGDSYEICLTNTAQGPSMAEIGLEPIDAYSALRHTSPVPYGAYLQFTPRQAGYVPFQLLSASPEQFLKITNGHVTAQPIKGTRPRGRNAEEDAAWRRELKTNPKDRAENLMIVDLLRNDLGRVCQPGTVRVPRIFAVETYSHVHQLVSTIEGHLAPGVTTLKCVAACFPGGSMTGAPKLRTMEIIDELEKRPRGFYSGAVGWVSPNGSADLSIVIRTLVCSPNATTFGVGGAIVWDSDPEGEFAETMVKARALLEALGADIEDKPTF</sequence>
<accession>F8E0C1</accession>
<dbReference type="InterPro" id="IPR015890">
    <property type="entry name" value="Chorismate_C"/>
</dbReference>
<dbReference type="Pfam" id="PF00425">
    <property type="entry name" value="Chorismate_bind"/>
    <property type="match status" value="1"/>
</dbReference>
<dbReference type="Gene3D" id="3.60.120.10">
    <property type="entry name" value="Anthranilate synthase"/>
    <property type="match status" value="1"/>
</dbReference>
<evidence type="ECO:0000313" key="6">
    <source>
        <dbReference type="Proteomes" id="UP000000492"/>
    </source>
</evidence>
<dbReference type="PANTHER" id="PTHR11236:SF18">
    <property type="entry name" value="AMINODEOXYCHORISMATE SYNTHASE"/>
    <property type="match status" value="1"/>
</dbReference>
<dbReference type="InterPro" id="IPR005801">
    <property type="entry name" value="ADC_synthase"/>
</dbReference>
<dbReference type="AlphaFoldDB" id="F8E0C1"/>
<dbReference type="SUPFAM" id="SSF56322">
    <property type="entry name" value="ADC synthase"/>
    <property type="match status" value="1"/>
</dbReference>
<evidence type="ECO:0000256" key="1">
    <source>
        <dbReference type="ARBA" id="ARBA00013139"/>
    </source>
</evidence>